<sequence length="588" mass="65120">MSKPFFPQVRVSCTGGVLNLRRHWLRVGNMSRSFAPTVLFVLLNVGGGLWVPRTLPVSAFQDDVAPHHPCIGRPCDQVASVVAVPPANNLGFKREPSVGSPGHFSFLQAVGGVGGPPYAGDGSPLLASRLDWQFLQQWYTDGDKNARDGFVAALPRVARQSQILEDCNMEMVSLLDRVLSHNPRITLSAVEPRTHRRRTLKLKIRSVAGTGGYNIVVKAFVIKSWFFRLGHWLRSLGRQRNTARAPGGETGQQTGTSGRRSSRSRGQSGREEGRREPQMVSLRIRMGGASDCQVTNEMQAAEVVQKCVSETDRIMLVFPEDVTPQVLVSRFRFAVPLFSGRIRHRSALLGQSRGYALLNYMDVLPPMLCDLFAAQSVVQPSMTRAIAKQLLELVAHLQALGVVHSDLKPENVLVDEAGNLFLADFDKAHKVGSRVRCGSLPHSLFADPQTVICRETTPDQEVTLAFSQDAWALGMLMYDIFCHNWPFMGMDYNNDSDTSNTIILAGLLDRAAAVDTRAPIDWIGCDNPRVESEIKDLISRLLDVDPENRLDVLSFYMHSDFFNEGRNEANRSPPQRGAAILPLRESIV</sequence>
<evidence type="ECO:0000259" key="2">
    <source>
        <dbReference type="PROSITE" id="PS50011"/>
    </source>
</evidence>
<dbReference type="OrthoDB" id="346916at2759"/>
<gene>
    <name evidence="3" type="ORF">TGP89_262050</name>
</gene>
<dbReference type="VEuPathDB" id="ToxoDB:TGP89_262050"/>
<dbReference type="GO" id="GO:0005634">
    <property type="term" value="C:nucleus"/>
    <property type="evidence" value="ECO:0007669"/>
    <property type="project" value="TreeGrafter"/>
</dbReference>
<keyword evidence="3" id="KW-0418">Kinase</keyword>
<dbReference type="AlphaFoldDB" id="A0A086K510"/>
<dbReference type="PANTHER" id="PTHR44167:SF24">
    <property type="entry name" value="SERINE_THREONINE-PROTEIN KINASE CHK2"/>
    <property type="match status" value="1"/>
</dbReference>
<dbReference type="EC" id="2.7.11.18" evidence="3"/>
<dbReference type="Gene3D" id="1.10.510.10">
    <property type="entry name" value="Transferase(Phosphotransferase) domain 1"/>
    <property type="match status" value="1"/>
</dbReference>
<evidence type="ECO:0000313" key="4">
    <source>
        <dbReference type="Proteomes" id="UP000028828"/>
    </source>
</evidence>
<evidence type="ECO:0000313" key="3">
    <source>
        <dbReference type="EMBL" id="KFG39478.1"/>
    </source>
</evidence>
<name>A0A086K510_TOXGO</name>
<keyword evidence="3" id="KW-0808">Transferase</keyword>
<comment type="caution">
    <text evidence="3">The sequence shown here is derived from an EMBL/GenBank/DDBJ whole genome shotgun (WGS) entry which is preliminary data.</text>
</comment>
<evidence type="ECO:0000256" key="1">
    <source>
        <dbReference type="SAM" id="MobiDB-lite"/>
    </source>
</evidence>
<dbReference type="PANTHER" id="PTHR44167">
    <property type="entry name" value="OVARIAN-SPECIFIC SERINE/THREONINE-PROTEIN KINASE LOK-RELATED"/>
    <property type="match status" value="1"/>
</dbReference>
<feature type="compositionally biased region" description="Low complexity" evidence="1">
    <location>
        <begin position="251"/>
        <end position="267"/>
    </location>
</feature>
<feature type="region of interest" description="Disordered" evidence="1">
    <location>
        <begin position="240"/>
        <end position="279"/>
    </location>
</feature>
<accession>A0A086K510</accession>
<feature type="compositionally biased region" description="Basic and acidic residues" evidence="1">
    <location>
        <begin position="268"/>
        <end position="277"/>
    </location>
</feature>
<dbReference type="InterPro" id="IPR000719">
    <property type="entry name" value="Prot_kinase_dom"/>
</dbReference>
<dbReference type="GO" id="GO:0005524">
    <property type="term" value="F:ATP binding"/>
    <property type="evidence" value="ECO:0007669"/>
    <property type="project" value="InterPro"/>
</dbReference>
<dbReference type="Proteomes" id="UP000028828">
    <property type="component" value="Unassembled WGS sequence"/>
</dbReference>
<protein>
    <submittedName>
        <fullName evidence="3">Rhoptry kinase family protein ROP39</fullName>
        <ecNumber evidence="3">2.7.11.18</ecNumber>
    </submittedName>
</protein>
<dbReference type="Pfam" id="PF00069">
    <property type="entry name" value="Pkinase"/>
    <property type="match status" value="1"/>
</dbReference>
<dbReference type="SUPFAM" id="SSF56112">
    <property type="entry name" value="Protein kinase-like (PK-like)"/>
    <property type="match status" value="1"/>
</dbReference>
<reference evidence="3 4" key="1">
    <citation type="submission" date="2014-03" db="EMBL/GenBank/DDBJ databases">
        <authorList>
            <person name="Sibley D."/>
            <person name="Venepally P."/>
            <person name="Karamycheva S."/>
            <person name="Hadjithomas M."/>
            <person name="Khan A."/>
            <person name="Brunk B."/>
            <person name="Roos D."/>
            <person name="Caler E."/>
            <person name="Lorenzi H."/>
        </authorList>
    </citation>
    <scope>NUCLEOTIDE SEQUENCE [LARGE SCALE GENOMIC DNA]</scope>
    <source>
        <strain evidence="4">p89</strain>
    </source>
</reference>
<dbReference type="InterPro" id="IPR008271">
    <property type="entry name" value="Ser/Thr_kinase_AS"/>
</dbReference>
<organism evidence="3 4">
    <name type="scientific">Toxoplasma gondii p89</name>
    <dbReference type="NCBI Taxonomy" id="943119"/>
    <lineage>
        <taxon>Eukaryota</taxon>
        <taxon>Sar</taxon>
        <taxon>Alveolata</taxon>
        <taxon>Apicomplexa</taxon>
        <taxon>Conoidasida</taxon>
        <taxon>Coccidia</taxon>
        <taxon>Eucoccidiorida</taxon>
        <taxon>Eimeriorina</taxon>
        <taxon>Sarcocystidae</taxon>
        <taxon>Toxoplasma</taxon>
    </lineage>
</organism>
<dbReference type="GO" id="GO:0004687">
    <property type="term" value="F:myosin light chain kinase activity"/>
    <property type="evidence" value="ECO:0007669"/>
    <property type="project" value="UniProtKB-EC"/>
</dbReference>
<dbReference type="PROSITE" id="PS50011">
    <property type="entry name" value="PROTEIN_KINASE_DOM"/>
    <property type="match status" value="1"/>
</dbReference>
<dbReference type="PROSITE" id="PS00108">
    <property type="entry name" value="PROTEIN_KINASE_ST"/>
    <property type="match status" value="1"/>
</dbReference>
<proteinExistence type="predicted"/>
<dbReference type="InterPro" id="IPR011009">
    <property type="entry name" value="Kinase-like_dom_sf"/>
</dbReference>
<dbReference type="SMART" id="SM00220">
    <property type="entry name" value="S_TKc"/>
    <property type="match status" value="1"/>
</dbReference>
<dbReference type="GO" id="GO:0044773">
    <property type="term" value="P:mitotic DNA damage checkpoint signaling"/>
    <property type="evidence" value="ECO:0007669"/>
    <property type="project" value="TreeGrafter"/>
</dbReference>
<feature type="domain" description="Protein kinase" evidence="2">
    <location>
        <begin position="202"/>
        <end position="561"/>
    </location>
</feature>
<dbReference type="EMBL" id="AEYI02001271">
    <property type="protein sequence ID" value="KFG39478.1"/>
    <property type="molecule type" value="Genomic_DNA"/>
</dbReference>